<feature type="binding site" evidence="5">
    <location>
        <begin position="21"/>
        <end position="28"/>
    </location>
    <ligand>
        <name>substrate</name>
    </ligand>
</feature>
<dbReference type="CDD" id="cd07067">
    <property type="entry name" value="HP_PGM_like"/>
    <property type="match status" value="1"/>
</dbReference>
<accession>A0AAD8C9M8</accession>
<sequence>SISRRNTNLEMTTKYKIVLIRHGESVYNEKSLFCGWHDAELSQTGIQEAVYGGQLLKKGGYTFDIAFTSVL</sequence>
<comment type="similarity">
    <text evidence="2">Belongs to the phosphoglycerate mutase family. BPG-dependent PGAM subfamily.</text>
</comment>
<dbReference type="Gene3D" id="3.40.50.1240">
    <property type="entry name" value="Phosphoglycerate mutase-like"/>
    <property type="match status" value="1"/>
</dbReference>
<evidence type="ECO:0000256" key="2">
    <source>
        <dbReference type="ARBA" id="ARBA00006717"/>
    </source>
</evidence>
<evidence type="ECO:0000256" key="3">
    <source>
        <dbReference type="ARBA" id="ARBA00023152"/>
    </source>
</evidence>
<evidence type="ECO:0000256" key="5">
    <source>
        <dbReference type="PIRSR" id="PIRSR613078-2"/>
    </source>
</evidence>
<dbReference type="InterPro" id="IPR001345">
    <property type="entry name" value="PG/BPGM_mutase_AS"/>
</dbReference>
<dbReference type="PANTHER" id="PTHR11931">
    <property type="entry name" value="PHOSPHOGLYCERATE MUTASE"/>
    <property type="match status" value="1"/>
</dbReference>
<keyword evidence="7" id="KW-1185">Reference proteome</keyword>
<evidence type="ECO:0000256" key="4">
    <source>
        <dbReference type="ARBA" id="ARBA00023235"/>
    </source>
</evidence>
<dbReference type="InterPro" id="IPR029033">
    <property type="entry name" value="His_PPase_superfam"/>
</dbReference>
<evidence type="ECO:0000313" key="6">
    <source>
        <dbReference type="EMBL" id="KAK0068935.1"/>
    </source>
</evidence>
<dbReference type="InterPro" id="IPR005952">
    <property type="entry name" value="Phosphogly_mut1"/>
</dbReference>
<gene>
    <name evidence="6" type="ORF">Bpfe_001898</name>
</gene>
<evidence type="ECO:0000256" key="1">
    <source>
        <dbReference type="ARBA" id="ARBA00000505"/>
    </source>
</evidence>
<dbReference type="EMBL" id="JASAOG010000004">
    <property type="protein sequence ID" value="KAK0068935.1"/>
    <property type="molecule type" value="Genomic_DNA"/>
</dbReference>
<dbReference type="SUPFAM" id="SSF53254">
    <property type="entry name" value="Phosphoglycerate mutase-like"/>
    <property type="match status" value="1"/>
</dbReference>
<keyword evidence="3" id="KW-0324">Glycolysis</keyword>
<evidence type="ECO:0000313" key="7">
    <source>
        <dbReference type="Proteomes" id="UP001233172"/>
    </source>
</evidence>
<reference evidence="6" key="1">
    <citation type="journal article" date="2023" name="PLoS Negl. Trop. Dis.">
        <title>A genome sequence for Biomphalaria pfeifferi, the major vector snail for the human-infecting parasite Schistosoma mansoni.</title>
        <authorList>
            <person name="Bu L."/>
            <person name="Lu L."/>
            <person name="Laidemitt M.R."/>
            <person name="Zhang S.M."/>
            <person name="Mutuku M."/>
            <person name="Mkoji G."/>
            <person name="Steinauer M."/>
            <person name="Loker E.S."/>
        </authorList>
    </citation>
    <scope>NUCLEOTIDE SEQUENCE</scope>
    <source>
        <strain evidence="6">KasaAsao</strain>
    </source>
</reference>
<comment type="catalytic activity">
    <reaction evidence="1">
        <text>(2R)-3-phospho-glyceroyl phosphate = (2R)-2,3-bisphosphoglycerate + H(+)</text>
        <dbReference type="Rhea" id="RHEA:17765"/>
        <dbReference type="ChEBI" id="CHEBI:15378"/>
        <dbReference type="ChEBI" id="CHEBI:57604"/>
        <dbReference type="ChEBI" id="CHEBI:58248"/>
        <dbReference type="EC" id="5.4.2.4"/>
    </reaction>
</comment>
<keyword evidence="4" id="KW-0413">Isomerase</keyword>
<dbReference type="InterPro" id="IPR013078">
    <property type="entry name" value="His_Pase_superF_clade-1"/>
</dbReference>
<name>A0AAD8C9M8_BIOPF</name>
<organism evidence="6 7">
    <name type="scientific">Biomphalaria pfeifferi</name>
    <name type="common">Bloodfluke planorb</name>
    <name type="synonym">Freshwater snail</name>
    <dbReference type="NCBI Taxonomy" id="112525"/>
    <lineage>
        <taxon>Eukaryota</taxon>
        <taxon>Metazoa</taxon>
        <taxon>Spiralia</taxon>
        <taxon>Lophotrochozoa</taxon>
        <taxon>Mollusca</taxon>
        <taxon>Gastropoda</taxon>
        <taxon>Heterobranchia</taxon>
        <taxon>Euthyneura</taxon>
        <taxon>Panpulmonata</taxon>
        <taxon>Hygrophila</taxon>
        <taxon>Lymnaeoidea</taxon>
        <taxon>Planorbidae</taxon>
        <taxon>Biomphalaria</taxon>
    </lineage>
</organism>
<dbReference type="GO" id="GO:0006096">
    <property type="term" value="P:glycolytic process"/>
    <property type="evidence" value="ECO:0007669"/>
    <property type="project" value="UniProtKB-KW"/>
</dbReference>
<proteinExistence type="inferred from homology"/>
<feature type="non-terminal residue" evidence="6">
    <location>
        <position position="1"/>
    </location>
</feature>
<protein>
    <submittedName>
        <fullName evidence="6">Phosphoglycerate mutase</fullName>
    </submittedName>
</protein>
<dbReference type="PROSITE" id="PS00175">
    <property type="entry name" value="PG_MUTASE"/>
    <property type="match status" value="1"/>
</dbReference>
<comment type="caution">
    <text evidence="6">The sequence shown here is derived from an EMBL/GenBank/DDBJ whole genome shotgun (WGS) entry which is preliminary data.</text>
</comment>
<reference evidence="6" key="2">
    <citation type="submission" date="2023-04" db="EMBL/GenBank/DDBJ databases">
        <authorList>
            <person name="Bu L."/>
            <person name="Lu L."/>
            <person name="Laidemitt M.R."/>
            <person name="Zhang S.M."/>
            <person name="Mutuku M."/>
            <person name="Mkoji G."/>
            <person name="Steinauer M."/>
            <person name="Loker E.S."/>
        </authorList>
    </citation>
    <scope>NUCLEOTIDE SEQUENCE</scope>
    <source>
        <strain evidence="6">KasaAsao</strain>
        <tissue evidence="6">Whole Snail</tissue>
    </source>
</reference>
<dbReference type="Proteomes" id="UP001233172">
    <property type="component" value="Unassembled WGS sequence"/>
</dbReference>
<dbReference type="AlphaFoldDB" id="A0AAD8C9M8"/>
<dbReference type="Pfam" id="PF00300">
    <property type="entry name" value="His_Phos_1"/>
    <property type="match status" value="1"/>
</dbReference>
<dbReference type="GO" id="GO:0004082">
    <property type="term" value="F:bisphosphoglycerate mutase activity"/>
    <property type="evidence" value="ECO:0007669"/>
    <property type="project" value="UniProtKB-EC"/>
</dbReference>